<evidence type="ECO:0000256" key="10">
    <source>
        <dbReference type="ARBA" id="ARBA00022827"/>
    </source>
</evidence>
<dbReference type="GO" id="GO:0071949">
    <property type="term" value="F:FAD binding"/>
    <property type="evidence" value="ECO:0007669"/>
    <property type="project" value="InterPro"/>
</dbReference>
<dbReference type="GO" id="GO:0009252">
    <property type="term" value="P:peptidoglycan biosynthetic process"/>
    <property type="evidence" value="ECO:0007669"/>
    <property type="project" value="UniProtKB-UniRule"/>
</dbReference>
<keyword evidence="9 19" id="KW-0285">Flavoprotein</keyword>
<dbReference type="SUPFAM" id="SSF56176">
    <property type="entry name" value="FAD-binding/transporter-associated domain-like"/>
    <property type="match status" value="1"/>
</dbReference>
<keyword evidence="16 19" id="KW-0961">Cell wall biogenesis/degradation</keyword>
<dbReference type="PANTHER" id="PTHR21071:SF4">
    <property type="entry name" value="UDP-N-ACETYLENOLPYRUVOYLGLUCOSAMINE REDUCTASE"/>
    <property type="match status" value="1"/>
</dbReference>
<keyword evidence="15 19" id="KW-0131">Cell cycle</keyword>
<dbReference type="InterPro" id="IPR003170">
    <property type="entry name" value="MurB"/>
</dbReference>
<keyword evidence="7 19" id="KW-0963">Cytoplasm</keyword>
<evidence type="ECO:0000256" key="5">
    <source>
        <dbReference type="ARBA" id="ARBA00012518"/>
    </source>
</evidence>
<dbReference type="InterPro" id="IPR006094">
    <property type="entry name" value="Oxid_FAD_bind_N"/>
</dbReference>
<evidence type="ECO:0000256" key="2">
    <source>
        <dbReference type="ARBA" id="ARBA00003921"/>
    </source>
</evidence>
<keyword evidence="14 19" id="KW-0560">Oxidoreductase</keyword>
<dbReference type="PROSITE" id="PS51387">
    <property type="entry name" value="FAD_PCMH"/>
    <property type="match status" value="1"/>
</dbReference>
<name>A0A1M5DFX1_9BACT</name>
<accession>A0A1M5DFX1</accession>
<dbReference type="NCBIfam" id="TIGR00179">
    <property type="entry name" value="murB"/>
    <property type="match status" value="1"/>
</dbReference>
<dbReference type="EC" id="1.3.1.98" evidence="5 19"/>
<keyword evidence="8 19" id="KW-0132">Cell division</keyword>
<dbReference type="PANTHER" id="PTHR21071">
    <property type="entry name" value="UDP-N-ACETYLENOLPYRUVOYLGLUCOSAMINE REDUCTASE"/>
    <property type="match status" value="1"/>
</dbReference>
<evidence type="ECO:0000313" key="21">
    <source>
        <dbReference type="EMBL" id="SHF65764.1"/>
    </source>
</evidence>
<dbReference type="InterPro" id="IPR016167">
    <property type="entry name" value="FAD-bd_PCMH_sub1"/>
</dbReference>
<evidence type="ECO:0000256" key="7">
    <source>
        <dbReference type="ARBA" id="ARBA00022490"/>
    </source>
</evidence>
<feature type="active site" description="Proton donor" evidence="19">
    <location>
        <position position="246"/>
    </location>
</feature>
<dbReference type="InterPro" id="IPR016169">
    <property type="entry name" value="FAD-bd_PCMH_sub2"/>
</dbReference>
<evidence type="ECO:0000256" key="14">
    <source>
        <dbReference type="ARBA" id="ARBA00023002"/>
    </source>
</evidence>
<evidence type="ECO:0000256" key="17">
    <source>
        <dbReference type="ARBA" id="ARBA00031026"/>
    </source>
</evidence>
<dbReference type="Pfam" id="PF02873">
    <property type="entry name" value="MurB_C"/>
    <property type="match status" value="1"/>
</dbReference>
<dbReference type="Gene3D" id="3.90.78.10">
    <property type="entry name" value="UDP-N-acetylenolpyruvoylglucosamine reductase, C-terminal domain"/>
    <property type="match status" value="1"/>
</dbReference>
<reference evidence="21 22" key="1">
    <citation type="submission" date="2016-11" db="EMBL/GenBank/DDBJ databases">
        <authorList>
            <person name="Jaros S."/>
            <person name="Januszkiewicz K."/>
            <person name="Wedrychowicz H."/>
        </authorList>
    </citation>
    <scope>NUCLEOTIDE SEQUENCE [LARGE SCALE GENOMIC DNA]</scope>
    <source>
        <strain evidence="21 22">DSM 21986</strain>
    </source>
</reference>
<dbReference type="STRING" id="1194090.SAMN05443144_111101"/>
<dbReference type="GO" id="GO:0051301">
    <property type="term" value="P:cell division"/>
    <property type="evidence" value="ECO:0007669"/>
    <property type="project" value="UniProtKB-KW"/>
</dbReference>
<dbReference type="InterPro" id="IPR016166">
    <property type="entry name" value="FAD-bd_PCMH"/>
</dbReference>
<feature type="active site" evidence="19">
    <location>
        <position position="342"/>
    </location>
</feature>
<dbReference type="RefSeq" id="WP_244545689.1">
    <property type="nucleotide sequence ID" value="NZ_FQUS01000011.1"/>
</dbReference>
<protein>
    <recommendedName>
        <fullName evidence="6 19">UDP-N-acetylenolpyruvoylglucosamine reductase</fullName>
        <ecNumber evidence="5 19">1.3.1.98</ecNumber>
    </recommendedName>
    <alternativeName>
        <fullName evidence="17 19">UDP-N-acetylmuramate dehydrogenase</fullName>
    </alternativeName>
</protein>
<evidence type="ECO:0000259" key="20">
    <source>
        <dbReference type="PROSITE" id="PS51387"/>
    </source>
</evidence>
<dbReference type="GO" id="GO:0008762">
    <property type="term" value="F:UDP-N-acetylmuramate dehydrogenase activity"/>
    <property type="evidence" value="ECO:0007669"/>
    <property type="project" value="UniProtKB-UniRule"/>
</dbReference>
<evidence type="ECO:0000256" key="12">
    <source>
        <dbReference type="ARBA" id="ARBA00022960"/>
    </source>
</evidence>
<evidence type="ECO:0000256" key="8">
    <source>
        <dbReference type="ARBA" id="ARBA00022618"/>
    </source>
</evidence>
<comment type="pathway">
    <text evidence="4 19">Cell wall biogenesis; peptidoglycan biosynthesis.</text>
</comment>
<dbReference type="UniPathway" id="UPA00219"/>
<proteinExistence type="inferred from homology"/>
<feature type="domain" description="FAD-binding PCMH-type" evidence="20">
    <location>
        <begin position="25"/>
        <end position="196"/>
    </location>
</feature>
<keyword evidence="22" id="KW-1185">Reference proteome</keyword>
<keyword evidence="10 19" id="KW-0274">FAD</keyword>
<gene>
    <name evidence="19" type="primary">murB</name>
    <name evidence="21" type="ORF">SAMN05443144_111101</name>
</gene>
<feature type="active site" evidence="19">
    <location>
        <position position="172"/>
    </location>
</feature>
<organism evidence="21 22">
    <name type="scientific">Fodinibius roseus</name>
    <dbReference type="NCBI Taxonomy" id="1194090"/>
    <lineage>
        <taxon>Bacteria</taxon>
        <taxon>Pseudomonadati</taxon>
        <taxon>Balneolota</taxon>
        <taxon>Balneolia</taxon>
        <taxon>Balneolales</taxon>
        <taxon>Balneolaceae</taxon>
        <taxon>Fodinibius</taxon>
    </lineage>
</organism>
<evidence type="ECO:0000256" key="1">
    <source>
        <dbReference type="ARBA" id="ARBA00001974"/>
    </source>
</evidence>
<dbReference type="GO" id="GO:0008360">
    <property type="term" value="P:regulation of cell shape"/>
    <property type="evidence" value="ECO:0007669"/>
    <property type="project" value="UniProtKB-KW"/>
</dbReference>
<evidence type="ECO:0000256" key="19">
    <source>
        <dbReference type="HAMAP-Rule" id="MF_00037"/>
    </source>
</evidence>
<dbReference type="InterPro" id="IPR036635">
    <property type="entry name" value="MurB_C_sf"/>
</dbReference>
<evidence type="ECO:0000313" key="22">
    <source>
        <dbReference type="Proteomes" id="UP000184041"/>
    </source>
</evidence>
<comment type="similarity">
    <text evidence="19">Belongs to the MurB family.</text>
</comment>
<comment type="catalytic activity">
    <reaction evidence="18 19">
        <text>UDP-N-acetyl-alpha-D-muramate + NADP(+) = UDP-N-acetyl-3-O-(1-carboxyvinyl)-alpha-D-glucosamine + NADPH + H(+)</text>
        <dbReference type="Rhea" id="RHEA:12248"/>
        <dbReference type="ChEBI" id="CHEBI:15378"/>
        <dbReference type="ChEBI" id="CHEBI:57783"/>
        <dbReference type="ChEBI" id="CHEBI:58349"/>
        <dbReference type="ChEBI" id="CHEBI:68483"/>
        <dbReference type="ChEBI" id="CHEBI:70757"/>
        <dbReference type="EC" id="1.3.1.98"/>
    </reaction>
</comment>
<evidence type="ECO:0000256" key="9">
    <source>
        <dbReference type="ARBA" id="ARBA00022630"/>
    </source>
</evidence>
<dbReference type="InterPro" id="IPR036318">
    <property type="entry name" value="FAD-bd_PCMH-like_sf"/>
</dbReference>
<dbReference type="GO" id="GO:0005829">
    <property type="term" value="C:cytosol"/>
    <property type="evidence" value="ECO:0007669"/>
    <property type="project" value="TreeGrafter"/>
</dbReference>
<dbReference type="Gene3D" id="3.30.465.10">
    <property type="match status" value="1"/>
</dbReference>
<comment type="cofactor">
    <cofactor evidence="1 19">
        <name>FAD</name>
        <dbReference type="ChEBI" id="CHEBI:57692"/>
    </cofactor>
</comment>
<evidence type="ECO:0000256" key="3">
    <source>
        <dbReference type="ARBA" id="ARBA00004496"/>
    </source>
</evidence>
<evidence type="ECO:0000256" key="11">
    <source>
        <dbReference type="ARBA" id="ARBA00022857"/>
    </source>
</evidence>
<dbReference type="EMBL" id="FQUS01000011">
    <property type="protein sequence ID" value="SHF65764.1"/>
    <property type="molecule type" value="Genomic_DNA"/>
</dbReference>
<dbReference type="HAMAP" id="MF_00037">
    <property type="entry name" value="MurB"/>
    <property type="match status" value="1"/>
</dbReference>
<evidence type="ECO:0000256" key="6">
    <source>
        <dbReference type="ARBA" id="ARBA00015188"/>
    </source>
</evidence>
<dbReference type="Proteomes" id="UP000184041">
    <property type="component" value="Unassembled WGS sequence"/>
</dbReference>
<comment type="function">
    <text evidence="2 19">Cell wall formation.</text>
</comment>
<dbReference type="InterPro" id="IPR011601">
    <property type="entry name" value="MurB_C"/>
</dbReference>
<dbReference type="NCBIfam" id="NF010478">
    <property type="entry name" value="PRK13903.1"/>
    <property type="match status" value="1"/>
</dbReference>
<dbReference type="Gene3D" id="3.30.43.10">
    <property type="entry name" value="Uridine Diphospho-n-acetylenolpyruvylglucosamine Reductase, domain 2"/>
    <property type="match status" value="1"/>
</dbReference>
<dbReference type="GO" id="GO:0071555">
    <property type="term" value="P:cell wall organization"/>
    <property type="evidence" value="ECO:0007669"/>
    <property type="project" value="UniProtKB-KW"/>
</dbReference>
<dbReference type="NCBIfam" id="NF000755">
    <property type="entry name" value="PRK00046.1"/>
    <property type="match status" value="1"/>
</dbReference>
<comment type="subcellular location">
    <subcellularLocation>
        <location evidence="3 19">Cytoplasm</location>
    </subcellularLocation>
</comment>
<keyword evidence="13 19" id="KW-0573">Peptidoglycan synthesis</keyword>
<evidence type="ECO:0000256" key="13">
    <source>
        <dbReference type="ARBA" id="ARBA00022984"/>
    </source>
</evidence>
<dbReference type="AlphaFoldDB" id="A0A1M5DFX1"/>
<evidence type="ECO:0000256" key="18">
    <source>
        <dbReference type="ARBA" id="ARBA00048914"/>
    </source>
</evidence>
<dbReference type="Pfam" id="PF01565">
    <property type="entry name" value="FAD_binding_4"/>
    <property type="match status" value="1"/>
</dbReference>
<keyword evidence="12 19" id="KW-0133">Cell shape</keyword>
<evidence type="ECO:0000256" key="16">
    <source>
        <dbReference type="ARBA" id="ARBA00023316"/>
    </source>
</evidence>
<evidence type="ECO:0000256" key="15">
    <source>
        <dbReference type="ARBA" id="ARBA00023306"/>
    </source>
</evidence>
<sequence>MPQPHSLDEMLQHDVELLPFNTLDIAARARSFVSVRTVDQLRHLLQHDAARSDNLLVLGGGSNILFAGDYDGLVLHMAIKGKRVIGETEEHVWLETGGGENWHRTVRYAVDQGWGGIENLSLIPGTVGAAPIQNIGAYGVELADVFEELEAVEINSAEIHSFDKEQCRFGYRDSIFKGVLKGQYVISKVVLKLDKQPRPNTSYGALQSALDQRDIEHPTIRDISDIVIDIRNSKLPDPDTLGNAGSFFKNPVIDNEKFDRLKASYPGMPGYPIDDQTTKVPAGWLIEETGWKGKVVGNTGTYRQQALVIVNHGGATADEILDLARKIQQTVGEQFDIDLVPEVNIIG</sequence>
<keyword evidence="11 19" id="KW-0521">NADP</keyword>
<evidence type="ECO:0000256" key="4">
    <source>
        <dbReference type="ARBA" id="ARBA00004752"/>
    </source>
</evidence>
<dbReference type="SUPFAM" id="SSF56194">
    <property type="entry name" value="Uridine diphospho-N-Acetylenolpyruvylglucosamine reductase, MurB, C-terminal domain"/>
    <property type="match status" value="1"/>
</dbReference>